<dbReference type="Pfam" id="PF13822">
    <property type="entry name" value="ACC_epsilon"/>
    <property type="match status" value="1"/>
</dbReference>
<protein>
    <submittedName>
        <fullName evidence="2">Acyl-CoA carboxylase subunit epsilon</fullName>
    </submittedName>
</protein>
<dbReference type="InterPro" id="IPR032716">
    <property type="entry name" value="ACC_epsilon"/>
</dbReference>
<dbReference type="GO" id="GO:0003989">
    <property type="term" value="F:acetyl-CoA carboxylase activity"/>
    <property type="evidence" value="ECO:0007669"/>
    <property type="project" value="InterPro"/>
</dbReference>
<organism evidence="2 3">
    <name type="scientific">Streptomyces luteolifulvus</name>
    <dbReference type="NCBI Taxonomy" id="2615112"/>
    <lineage>
        <taxon>Bacteria</taxon>
        <taxon>Bacillati</taxon>
        <taxon>Actinomycetota</taxon>
        <taxon>Actinomycetes</taxon>
        <taxon>Kitasatosporales</taxon>
        <taxon>Streptomycetaceae</taxon>
        <taxon>Streptomyces</taxon>
    </lineage>
</organism>
<name>A0A6H9UXL3_9ACTN</name>
<dbReference type="GO" id="GO:0004658">
    <property type="term" value="F:propionyl-CoA carboxylase activity"/>
    <property type="evidence" value="ECO:0007669"/>
    <property type="project" value="InterPro"/>
</dbReference>
<evidence type="ECO:0000256" key="1">
    <source>
        <dbReference type="SAM" id="MobiDB-lite"/>
    </source>
</evidence>
<evidence type="ECO:0000313" key="2">
    <source>
        <dbReference type="EMBL" id="KAB1143996.1"/>
    </source>
</evidence>
<proteinExistence type="predicted"/>
<dbReference type="Proteomes" id="UP000442707">
    <property type="component" value="Unassembled WGS sequence"/>
</dbReference>
<reference evidence="2 3" key="1">
    <citation type="submission" date="2019-09" db="EMBL/GenBank/DDBJ databases">
        <title>Screening of Novel Bioactive Compounds from Soil-Associated.</title>
        <authorList>
            <person name="Zhao S."/>
        </authorList>
    </citation>
    <scope>NUCLEOTIDE SEQUENCE [LARGE SCALE GENOMIC DNA]</scope>
    <source>
        <strain evidence="2 3">HIT-DPA4</strain>
    </source>
</reference>
<dbReference type="AlphaFoldDB" id="A0A6H9UXL3"/>
<comment type="caution">
    <text evidence="2">The sequence shown here is derived from an EMBL/GenBank/DDBJ whole genome shotgun (WGS) entry which is preliminary data.</text>
</comment>
<sequence length="92" mass="9519">MPQARQPAAVSGADGGHEELVIRVVKGRATAADIAALTSVLLARAAVLAAGGPCPQDRTPTAGWRRPERAATHRDPRGWRVSGSRSAPPFGS</sequence>
<dbReference type="EMBL" id="VZRB01000017">
    <property type="protein sequence ID" value="KAB1143996.1"/>
    <property type="molecule type" value="Genomic_DNA"/>
</dbReference>
<keyword evidence="3" id="KW-1185">Reference proteome</keyword>
<feature type="region of interest" description="Disordered" evidence="1">
    <location>
        <begin position="51"/>
        <end position="92"/>
    </location>
</feature>
<accession>A0A6H9UXL3</accession>
<feature type="compositionally biased region" description="Basic and acidic residues" evidence="1">
    <location>
        <begin position="65"/>
        <end position="78"/>
    </location>
</feature>
<gene>
    <name evidence="2" type="ORF">F7R91_24055</name>
</gene>
<evidence type="ECO:0000313" key="3">
    <source>
        <dbReference type="Proteomes" id="UP000442707"/>
    </source>
</evidence>